<proteinExistence type="predicted"/>
<reference evidence="1 2" key="1">
    <citation type="journal article" date="2021" name="BMC Genomics">
        <title>Datura genome reveals duplications of psychoactive alkaloid biosynthetic genes and high mutation rate following tissue culture.</title>
        <authorList>
            <person name="Rajewski A."/>
            <person name="Carter-House D."/>
            <person name="Stajich J."/>
            <person name="Litt A."/>
        </authorList>
    </citation>
    <scope>NUCLEOTIDE SEQUENCE [LARGE SCALE GENOMIC DNA]</scope>
    <source>
        <strain evidence="1">AR-01</strain>
    </source>
</reference>
<accession>A0ABS8VGF1</accession>
<evidence type="ECO:0000313" key="1">
    <source>
        <dbReference type="EMBL" id="MCD9645784.1"/>
    </source>
</evidence>
<gene>
    <name evidence="1" type="ORF">HAX54_034985</name>
</gene>
<dbReference type="Proteomes" id="UP000823775">
    <property type="component" value="Unassembled WGS sequence"/>
</dbReference>
<name>A0ABS8VGF1_DATST</name>
<comment type="caution">
    <text evidence="1">The sequence shown here is derived from an EMBL/GenBank/DDBJ whole genome shotgun (WGS) entry which is preliminary data.</text>
</comment>
<keyword evidence="2" id="KW-1185">Reference proteome</keyword>
<dbReference type="EMBL" id="JACEIK010004546">
    <property type="protein sequence ID" value="MCD9645784.1"/>
    <property type="molecule type" value="Genomic_DNA"/>
</dbReference>
<organism evidence="1 2">
    <name type="scientific">Datura stramonium</name>
    <name type="common">Jimsonweed</name>
    <name type="synonym">Common thornapple</name>
    <dbReference type="NCBI Taxonomy" id="4076"/>
    <lineage>
        <taxon>Eukaryota</taxon>
        <taxon>Viridiplantae</taxon>
        <taxon>Streptophyta</taxon>
        <taxon>Embryophyta</taxon>
        <taxon>Tracheophyta</taxon>
        <taxon>Spermatophyta</taxon>
        <taxon>Magnoliopsida</taxon>
        <taxon>eudicotyledons</taxon>
        <taxon>Gunneridae</taxon>
        <taxon>Pentapetalae</taxon>
        <taxon>asterids</taxon>
        <taxon>lamiids</taxon>
        <taxon>Solanales</taxon>
        <taxon>Solanaceae</taxon>
        <taxon>Solanoideae</taxon>
        <taxon>Datureae</taxon>
        <taxon>Datura</taxon>
    </lineage>
</organism>
<protein>
    <submittedName>
        <fullName evidence="1">Uncharacterized protein</fullName>
    </submittedName>
</protein>
<sequence>MAQQIGLITGSFSQIGLIELGFQSIMGRSQNRGRETTTKRVSNHVFALVVFQNVDPSLNDEFDIGRFSGPGVMEDLTDRRGSDCPSLLPSVRGLVLVVLFKGDGPSRSLSDRAVVQF</sequence>
<evidence type="ECO:0000313" key="2">
    <source>
        <dbReference type="Proteomes" id="UP000823775"/>
    </source>
</evidence>